<dbReference type="Proteomes" id="UP000694844">
    <property type="component" value="Chromosome 8"/>
</dbReference>
<feature type="region of interest" description="Disordered" evidence="10">
    <location>
        <begin position="289"/>
        <end position="323"/>
    </location>
</feature>
<dbReference type="GO" id="GO:0004674">
    <property type="term" value="F:protein serine/threonine kinase activity"/>
    <property type="evidence" value="ECO:0007669"/>
    <property type="project" value="UniProtKB-KW"/>
</dbReference>
<dbReference type="EC" id="2.7.11.1" evidence="2"/>
<evidence type="ECO:0000256" key="2">
    <source>
        <dbReference type="ARBA" id="ARBA00012513"/>
    </source>
</evidence>
<dbReference type="InterPro" id="IPR000719">
    <property type="entry name" value="Prot_kinase_dom"/>
</dbReference>
<keyword evidence="6" id="KW-0418">Kinase</keyword>
<evidence type="ECO:0000256" key="10">
    <source>
        <dbReference type="SAM" id="MobiDB-lite"/>
    </source>
</evidence>
<feature type="compositionally biased region" description="Basic and acidic residues" evidence="10">
    <location>
        <begin position="302"/>
        <end position="315"/>
    </location>
</feature>
<dbReference type="AlphaFoldDB" id="A0A8B8BAM0"/>
<dbReference type="OrthoDB" id="248923at2759"/>
<dbReference type="PROSITE" id="PS50011">
    <property type="entry name" value="PROTEIN_KINASE_DOM"/>
    <property type="match status" value="1"/>
</dbReference>
<dbReference type="GeneID" id="111108722"/>
<dbReference type="Pfam" id="PF00069">
    <property type="entry name" value="Pkinase"/>
    <property type="match status" value="1"/>
</dbReference>
<proteinExistence type="inferred from homology"/>
<dbReference type="InterPro" id="IPR051131">
    <property type="entry name" value="NEK_Ser/Thr_kinase_NIMA"/>
</dbReference>
<dbReference type="RefSeq" id="XP_022300470.1">
    <property type="nucleotide sequence ID" value="XM_022444762.1"/>
</dbReference>
<name>A0A8B8BAM0_CRAVI</name>
<sequence>MDKEEGKMYGDYTLGELIGKGTYGYVYKARQTQRKGDKTSSSSAVSDEVVAIKLIRLQNAHARHLELVEREIEVLQRAEEKKHPNIVSFRGHFKHQGIPCLVMEYCAGGTLFHRIRDLKNRDKFLKEEEFISYLAQISAGVEVLHDMEIIHRDLKTKNILLTEDGTCKIGDFGVAKVIEIAGINTKGIGTPFYMCPEVIQGKAYDQKADVWSLGCTCYEMATGSYAFDGKSVQEINDVVKSGKIPETTKIQYSDEIKNLIVQMLSHDGASRPSIKGIINFIRDYKEKGAKSKRKGNKKSKYHKEEHRVSTMEKTEPSTYSRSPIEPARAAECKVFLEKESAKLQATLVMEIKSHKAADIVSYIKSLQKKGTTEKDFKEKVMKHMSKETFYKLYPVMQAMKCIEDGRRELQEASGRVTGDTTIPISTMDLLDD</sequence>
<dbReference type="PANTHER" id="PTHR44899:SF3">
    <property type="entry name" value="SERINE_THREONINE-PROTEIN KINASE NEK1"/>
    <property type="match status" value="1"/>
</dbReference>
<dbReference type="PROSITE" id="PS00108">
    <property type="entry name" value="PROTEIN_KINASE_ST"/>
    <property type="match status" value="1"/>
</dbReference>
<dbReference type="PANTHER" id="PTHR44899">
    <property type="entry name" value="CAMK FAMILY PROTEIN KINASE"/>
    <property type="match status" value="1"/>
</dbReference>
<evidence type="ECO:0000256" key="1">
    <source>
        <dbReference type="ARBA" id="ARBA00010886"/>
    </source>
</evidence>
<dbReference type="Gene3D" id="1.10.510.10">
    <property type="entry name" value="Transferase(Phosphotransferase) domain 1"/>
    <property type="match status" value="1"/>
</dbReference>
<dbReference type="InterPro" id="IPR008271">
    <property type="entry name" value="Ser/Thr_kinase_AS"/>
</dbReference>
<dbReference type="GO" id="GO:0005524">
    <property type="term" value="F:ATP binding"/>
    <property type="evidence" value="ECO:0007669"/>
    <property type="project" value="UniProtKB-KW"/>
</dbReference>
<keyword evidence="5" id="KW-0547">Nucleotide-binding</keyword>
<evidence type="ECO:0000256" key="7">
    <source>
        <dbReference type="ARBA" id="ARBA00022840"/>
    </source>
</evidence>
<evidence type="ECO:0000256" key="6">
    <source>
        <dbReference type="ARBA" id="ARBA00022777"/>
    </source>
</evidence>
<comment type="catalytic activity">
    <reaction evidence="8">
        <text>L-threonyl-[protein] + ATP = O-phospho-L-threonyl-[protein] + ADP + H(+)</text>
        <dbReference type="Rhea" id="RHEA:46608"/>
        <dbReference type="Rhea" id="RHEA-COMP:11060"/>
        <dbReference type="Rhea" id="RHEA-COMP:11605"/>
        <dbReference type="ChEBI" id="CHEBI:15378"/>
        <dbReference type="ChEBI" id="CHEBI:30013"/>
        <dbReference type="ChEBI" id="CHEBI:30616"/>
        <dbReference type="ChEBI" id="CHEBI:61977"/>
        <dbReference type="ChEBI" id="CHEBI:456216"/>
        <dbReference type="EC" id="2.7.11.1"/>
    </reaction>
</comment>
<gene>
    <name evidence="13" type="primary">LOC111108722</name>
</gene>
<dbReference type="InterPro" id="IPR011009">
    <property type="entry name" value="Kinase-like_dom_sf"/>
</dbReference>
<accession>A0A8B8BAM0</accession>
<organism evidence="12 13">
    <name type="scientific">Crassostrea virginica</name>
    <name type="common">Eastern oyster</name>
    <dbReference type="NCBI Taxonomy" id="6565"/>
    <lineage>
        <taxon>Eukaryota</taxon>
        <taxon>Metazoa</taxon>
        <taxon>Spiralia</taxon>
        <taxon>Lophotrochozoa</taxon>
        <taxon>Mollusca</taxon>
        <taxon>Bivalvia</taxon>
        <taxon>Autobranchia</taxon>
        <taxon>Pteriomorphia</taxon>
        <taxon>Ostreida</taxon>
        <taxon>Ostreoidea</taxon>
        <taxon>Ostreidae</taxon>
        <taxon>Crassostrea</taxon>
    </lineage>
</organism>
<evidence type="ECO:0000259" key="11">
    <source>
        <dbReference type="PROSITE" id="PS50011"/>
    </source>
</evidence>
<evidence type="ECO:0000256" key="9">
    <source>
        <dbReference type="ARBA" id="ARBA00048679"/>
    </source>
</evidence>
<feature type="domain" description="Protein kinase" evidence="11">
    <location>
        <begin position="12"/>
        <end position="285"/>
    </location>
</feature>
<evidence type="ECO:0000256" key="8">
    <source>
        <dbReference type="ARBA" id="ARBA00047899"/>
    </source>
</evidence>
<evidence type="ECO:0000313" key="12">
    <source>
        <dbReference type="Proteomes" id="UP000694844"/>
    </source>
</evidence>
<dbReference type="KEGG" id="cvn:111108722"/>
<dbReference type="SUPFAM" id="SSF56112">
    <property type="entry name" value="Protein kinase-like (PK-like)"/>
    <property type="match status" value="1"/>
</dbReference>
<evidence type="ECO:0000256" key="3">
    <source>
        <dbReference type="ARBA" id="ARBA00022527"/>
    </source>
</evidence>
<protein>
    <recommendedName>
        <fullName evidence="2">non-specific serine/threonine protein kinase</fullName>
        <ecNumber evidence="2">2.7.11.1</ecNumber>
    </recommendedName>
</protein>
<evidence type="ECO:0000256" key="4">
    <source>
        <dbReference type="ARBA" id="ARBA00022679"/>
    </source>
</evidence>
<evidence type="ECO:0000313" key="13">
    <source>
        <dbReference type="RefSeq" id="XP_022300470.1"/>
    </source>
</evidence>
<keyword evidence="3" id="KW-0723">Serine/threonine-protein kinase</keyword>
<keyword evidence="7" id="KW-0067">ATP-binding</keyword>
<evidence type="ECO:0000256" key="5">
    <source>
        <dbReference type="ARBA" id="ARBA00022741"/>
    </source>
</evidence>
<reference evidence="13" key="1">
    <citation type="submission" date="2025-08" db="UniProtKB">
        <authorList>
            <consortium name="RefSeq"/>
        </authorList>
    </citation>
    <scope>IDENTIFICATION</scope>
    <source>
        <tissue evidence="13">Whole sample</tissue>
    </source>
</reference>
<dbReference type="SMART" id="SM00220">
    <property type="entry name" value="S_TKc"/>
    <property type="match status" value="1"/>
</dbReference>
<keyword evidence="4" id="KW-0808">Transferase</keyword>
<feature type="compositionally biased region" description="Basic residues" evidence="10">
    <location>
        <begin position="290"/>
        <end position="301"/>
    </location>
</feature>
<keyword evidence="12" id="KW-1185">Reference proteome</keyword>
<comment type="similarity">
    <text evidence="1">Belongs to the protein kinase superfamily. NEK Ser/Thr protein kinase family. NIMA subfamily.</text>
</comment>
<comment type="catalytic activity">
    <reaction evidence="9">
        <text>L-seryl-[protein] + ATP = O-phospho-L-seryl-[protein] + ADP + H(+)</text>
        <dbReference type="Rhea" id="RHEA:17989"/>
        <dbReference type="Rhea" id="RHEA-COMP:9863"/>
        <dbReference type="Rhea" id="RHEA-COMP:11604"/>
        <dbReference type="ChEBI" id="CHEBI:15378"/>
        <dbReference type="ChEBI" id="CHEBI:29999"/>
        <dbReference type="ChEBI" id="CHEBI:30616"/>
        <dbReference type="ChEBI" id="CHEBI:83421"/>
        <dbReference type="ChEBI" id="CHEBI:456216"/>
        <dbReference type="EC" id="2.7.11.1"/>
    </reaction>
</comment>